<dbReference type="InterPro" id="IPR011011">
    <property type="entry name" value="Znf_FYVE_PHD"/>
</dbReference>
<evidence type="ECO:0000259" key="7">
    <source>
        <dbReference type="Pfam" id="PF23121"/>
    </source>
</evidence>
<dbReference type="SMART" id="SM00320">
    <property type="entry name" value="WD40"/>
    <property type="match status" value="6"/>
</dbReference>
<name>A0AAD5IIN3_ACENE</name>
<evidence type="ECO:0000256" key="6">
    <source>
        <dbReference type="PROSITE-ProRule" id="PRU00221"/>
    </source>
</evidence>
<dbReference type="PROSITE" id="PS50082">
    <property type="entry name" value="WD_REPEATS_2"/>
    <property type="match status" value="3"/>
</dbReference>
<evidence type="ECO:0000256" key="5">
    <source>
        <dbReference type="ARBA" id="ARBA00022833"/>
    </source>
</evidence>
<feature type="repeat" description="WD" evidence="6">
    <location>
        <begin position="349"/>
        <end position="381"/>
    </location>
</feature>
<comment type="caution">
    <text evidence="8">The sequence shown here is derived from an EMBL/GenBank/DDBJ whole genome shotgun (WGS) entry which is preliminary data.</text>
</comment>
<keyword evidence="9" id="KW-1185">Reference proteome</keyword>
<dbReference type="GO" id="GO:0008270">
    <property type="term" value="F:zinc ion binding"/>
    <property type="evidence" value="ECO:0007669"/>
    <property type="project" value="UniProtKB-KW"/>
</dbReference>
<dbReference type="InterPro" id="IPR015943">
    <property type="entry name" value="WD40/YVTN_repeat-like_dom_sf"/>
</dbReference>
<dbReference type="PROSITE" id="PS50294">
    <property type="entry name" value="WD_REPEATS_REGION"/>
    <property type="match status" value="3"/>
</dbReference>
<reference evidence="8" key="1">
    <citation type="journal article" date="2022" name="Plant J.">
        <title>Strategies of tolerance reflected in two North American maple genomes.</title>
        <authorList>
            <person name="McEvoy S.L."/>
            <person name="Sezen U.U."/>
            <person name="Trouern-Trend A."/>
            <person name="McMahon S.M."/>
            <person name="Schaberg P.G."/>
            <person name="Yang J."/>
            <person name="Wegrzyn J.L."/>
            <person name="Swenson N.G."/>
        </authorList>
    </citation>
    <scope>NUCLEOTIDE SEQUENCE</scope>
    <source>
        <strain evidence="8">91603</strain>
    </source>
</reference>
<dbReference type="Gene3D" id="3.30.40.10">
    <property type="entry name" value="Zinc/RING finger domain, C3HC4 (zinc finger)"/>
    <property type="match status" value="1"/>
</dbReference>
<evidence type="ECO:0000313" key="9">
    <source>
        <dbReference type="Proteomes" id="UP001064489"/>
    </source>
</evidence>
<dbReference type="Gene3D" id="2.130.10.10">
    <property type="entry name" value="YVTN repeat-like/Quinoprotein amine dehydrogenase"/>
    <property type="match status" value="1"/>
</dbReference>
<dbReference type="InterPro" id="IPR056280">
    <property type="entry name" value="AIPP2-like_SPOC"/>
</dbReference>
<keyword evidence="2" id="KW-0479">Metal-binding</keyword>
<dbReference type="InterPro" id="IPR013083">
    <property type="entry name" value="Znf_RING/FYVE/PHD"/>
</dbReference>
<dbReference type="PANTHER" id="PTHR14221:SF31">
    <property type="entry name" value="TRANSDUCIN_WD40 REPEAT-LIKE SUPERFAMILY PROTEIN"/>
    <property type="match status" value="1"/>
</dbReference>
<dbReference type="InterPro" id="IPR036322">
    <property type="entry name" value="WD40_repeat_dom_sf"/>
</dbReference>
<evidence type="ECO:0000256" key="4">
    <source>
        <dbReference type="ARBA" id="ARBA00022771"/>
    </source>
</evidence>
<dbReference type="SUPFAM" id="SSF57903">
    <property type="entry name" value="FYVE/PHD zinc finger"/>
    <property type="match status" value="1"/>
</dbReference>
<dbReference type="PANTHER" id="PTHR14221">
    <property type="entry name" value="WD REPEAT DOMAIN 44"/>
    <property type="match status" value="1"/>
</dbReference>
<protein>
    <recommendedName>
        <fullName evidence="7">AIPP2-like SPOC-like domain-containing protein</fullName>
    </recommendedName>
</protein>
<feature type="repeat" description="WD" evidence="6">
    <location>
        <begin position="309"/>
        <end position="341"/>
    </location>
</feature>
<dbReference type="InterPro" id="IPR001680">
    <property type="entry name" value="WD40_rpt"/>
</dbReference>
<sequence>MLSSDEGVDDVFFDSTDCFLSDESVVAKEELGCCGKLDYELWLNEPRSVKERRRSFLCKMGLGESAPENEIANSSEIEGLDRFVECSGAVSSSSVSSVNEAEENLVCCEREMNCKSNCMVEEFEQDRMNDKNSDLEYESTRGSLSFHECDRTQSLDEEGKDFCNKKVKWWKRMLSMSKRREDSCVSEVNTSNPEKSKTNRMKVKQKNKSCMEFTGLYMGQEIQAHKGYIWAIKFSPDGRYLASGGEDGVVRIWRVTSVDASCKSFIDGGNLDTNAKEGKTRFGKQKSSLASIVIPDKVFQIEESPLQEFYGHASDVLDLAWSNSNYLLSCSMDKTVCMWQVGCDQCLNVFQHSNYVTCVQFNPIDDNYFISGSIDGKVRIWGVPQNRVVDWADMRDVISAVCYQPDGKGFVVGSITGTCRFYDSSGYELRLEEELHFPDRKKSSGNRITGIQFSLEKPQRVMITSEDSKLRILEGVDVINKFKGLPKSGSQMSASFTTTGKHIISVGEDCRVYVWNYDGSCFPSSKHPKSVRSCEHFFSEGVSVAAEWSGLGAEHKGLLSGSLHGCSKRQDNLESASWIRDSDRFSIGSCFSMDRPCSRGSATWPEEKLPLWDVSITEDEHHQRQRESNLYDLRGISETWGLVIVAAGCDGTIRTFQNYGLPVRYCLDILPKRKTEKVVWTCEECGAKETKLSPVSSKKSERINSAEVRLCRKKVRKQISFPPEYLVHAKNFLEQAKQYRGDDCLMSDEEYEKMLAMAASFDDDLELLATFGNQEFRDQMILLLLEDGDKFNEEFEPVKLTEASQLVSTVSDGKLNTSSHLLSSEYEKYADKSDAETEPVKLTEASQMVQTFLKGKGKLSHILGTEPQKGDPKFEDWDGKDSLVMSWLWNSMTPGISDTCLFLTTTKDIWESTQQTYSKIKDAAQMNVCQKCGDKGFIKDLMYCVHCKVSAEHRYCLNILPKNNKENIVWTCEECCAKETKLSPVLSRKSERISHAAEVRLSRKQMRKQISFPRDKARVQIFSFPVQANQSRGDDCLLSYEDSKKLPAIVTTFDNDQKISATFGNQQLRKQKRRLLLDDEESEPVKTEASQLLVSTISDGPSKTSSHILSLESEKYDRSQLMKDPIWRGCFNINSVKCAMQYQDFELVAHLTRRGCPKGCDAVTSLPLLLTVEILSKSDVWPQRFQISPPSYDSIVLYFFPVYESVEKVVDALLDAMIDHDLALKAVVKDAELLIFSSLVLPTDHWRICKKYYMWGVLEPTNHGA</sequence>
<dbReference type="CDD" id="cd00200">
    <property type="entry name" value="WD40"/>
    <property type="match status" value="1"/>
</dbReference>
<dbReference type="AlphaFoldDB" id="A0AAD5IIN3"/>
<organism evidence="8 9">
    <name type="scientific">Acer negundo</name>
    <name type="common">Box elder</name>
    <dbReference type="NCBI Taxonomy" id="4023"/>
    <lineage>
        <taxon>Eukaryota</taxon>
        <taxon>Viridiplantae</taxon>
        <taxon>Streptophyta</taxon>
        <taxon>Embryophyta</taxon>
        <taxon>Tracheophyta</taxon>
        <taxon>Spermatophyta</taxon>
        <taxon>Magnoliopsida</taxon>
        <taxon>eudicotyledons</taxon>
        <taxon>Gunneridae</taxon>
        <taxon>Pentapetalae</taxon>
        <taxon>rosids</taxon>
        <taxon>malvids</taxon>
        <taxon>Sapindales</taxon>
        <taxon>Sapindaceae</taxon>
        <taxon>Hippocastanoideae</taxon>
        <taxon>Acereae</taxon>
        <taxon>Acer</taxon>
    </lineage>
</organism>
<proteinExistence type="predicted"/>
<dbReference type="Pfam" id="PF00400">
    <property type="entry name" value="WD40"/>
    <property type="match status" value="3"/>
</dbReference>
<keyword evidence="4" id="KW-0863">Zinc-finger</keyword>
<evidence type="ECO:0000256" key="2">
    <source>
        <dbReference type="ARBA" id="ARBA00022723"/>
    </source>
</evidence>
<feature type="domain" description="AIPP2-like SPOC-like" evidence="7">
    <location>
        <begin position="1127"/>
        <end position="1257"/>
    </location>
</feature>
<reference evidence="8" key="2">
    <citation type="submission" date="2023-02" db="EMBL/GenBank/DDBJ databases">
        <authorList>
            <person name="Swenson N.G."/>
            <person name="Wegrzyn J.L."/>
            <person name="Mcevoy S.L."/>
        </authorList>
    </citation>
    <scope>NUCLEOTIDE SEQUENCE</scope>
    <source>
        <strain evidence="8">91603</strain>
        <tissue evidence="8">Leaf</tissue>
    </source>
</reference>
<dbReference type="Proteomes" id="UP001064489">
    <property type="component" value="Chromosome 10"/>
</dbReference>
<dbReference type="CDD" id="cd15489">
    <property type="entry name" value="PHD_SF"/>
    <property type="match status" value="1"/>
</dbReference>
<dbReference type="EMBL" id="JAJSOW010000105">
    <property type="protein sequence ID" value="KAI9165087.1"/>
    <property type="molecule type" value="Genomic_DNA"/>
</dbReference>
<evidence type="ECO:0000256" key="1">
    <source>
        <dbReference type="ARBA" id="ARBA00022574"/>
    </source>
</evidence>
<keyword evidence="1 6" id="KW-0853">WD repeat</keyword>
<keyword evidence="5" id="KW-0862">Zinc</keyword>
<dbReference type="FunFam" id="2.130.10.10:FF:000849">
    <property type="entry name" value="WD repeat-containing protein 44"/>
    <property type="match status" value="1"/>
</dbReference>
<evidence type="ECO:0000256" key="3">
    <source>
        <dbReference type="ARBA" id="ARBA00022737"/>
    </source>
</evidence>
<gene>
    <name evidence="8" type="ORF">LWI28_007433</name>
</gene>
<evidence type="ECO:0000313" key="8">
    <source>
        <dbReference type="EMBL" id="KAI9165087.1"/>
    </source>
</evidence>
<feature type="repeat" description="WD" evidence="6">
    <location>
        <begin position="222"/>
        <end position="257"/>
    </location>
</feature>
<dbReference type="Pfam" id="PF23121">
    <property type="entry name" value="SPOC_AIPP2"/>
    <property type="match status" value="1"/>
</dbReference>
<dbReference type="SUPFAM" id="SSF50978">
    <property type="entry name" value="WD40 repeat-like"/>
    <property type="match status" value="1"/>
</dbReference>
<keyword evidence="3" id="KW-0677">Repeat</keyword>
<accession>A0AAD5IIN3</accession>
<dbReference type="InterPro" id="IPR040324">
    <property type="entry name" value="WDR44/Dgr2"/>
</dbReference>